<reference evidence="3 4" key="1">
    <citation type="submission" date="2017-06" db="EMBL/GenBank/DDBJ databases">
        <title>A platform for efficient transgenesis in Macrostomum lignano, a flatworm model organism for stem cell research.</title>
        <authorList>
            <person name="Berezikov E."/>
        </authorList>
    </citation>
    <scope>NUCLEOTIDE SEQUENCE [LARGE SCALE GENOMIC DNA]</scope>
    <source>
        <strain evidence="3">DV1</strain>
        <tissue evidence="3">Whole organism</tissue>
    </source>
</reference>
<dbReference type="PANTHER" id="PTHR31489">
    <property type="entry name" value="LIN52 FAMILY MEMBER"/>
    <property type="match status" value="1"/>
</dbReference>
<evidence type="ECO:0000256" key="1">
    <source>
        <dbReference type="ARBA" id="ARBA00005456"/>
    </source>
</evidence>
<dbReference type="Proteomes" id="UP000215902">
    <property type="component" value="Unassembled WGS sequence"/>
</dbReference>
<protein>
    <submittedName>
        <fullName evidence="3">Uncharacterized protein</fullName>
    </submittedName>
</protein>
<organism evidence="3 4">
    <name type="scientific">Macrostomum lignano</name>
    <dbReference type="NCBI Taxonomy" id="282301"/>
    <lineage>
        <taxon>Eukaryota</taxon>
        <taxon>Metazoa</taxon>
        <taxon>Spiralia</taxon>
        <taxon>Lophotrochozoa</taxon>
        <taxon>Platyhelminthes</taxon>
        <taxon>Rhabditophora</taxon>
        <taxon>Macrostomorpha</taxon>
        <taxon>Macrostomida</taxon>
        <taxon>Macrostomidae</taxon>
        <taxon>Macrostomum</taxon>
    </lineage>
</organism>
<evidence type="ECO:0000256" key="2">
    <source>
        <dbReference type="SAM" id="Coils"/>
    </source>
</evidence>
<accession>A0A267H8P0</accession>
<gene>
    <name evidence="3" type="ORF">BOX15_Mlig011524g1</name>
</gene>
<keyword evidence="4" id="KW-1185">Reference proteome</keyword>
<dbReference type="Pfam" id="PF10044">
    <property type="entry name" value="LIN52"/>
    <property type="match status" value="1"/>
</dbReference>
<proteinExistence type="inferred from homology"/>
<name>A0A267H8P0_9PLAT</name>
<dbReference type="GO" id="GO:0070176">
    <property type="term" value="C:DRM complex"/>
    <property type="evidence" value="ECO:0007669"/>
    <property type="project" value="InterPro"/>
</dbReference>
<sequence>MAASDDDLMTNEVLTEFHSATSEKEDDLLASSAKIVLPVLVAKYEAELEKSDLEMIHDLGSLSVSQVLEKVRQLQALVAAYEKDEQREMQRAKLLNIIDQAASGSGSGAQQ</sequence>
<feature type="coiled-coil region" evidence="2">
    <location>
        <begin position="64"/>
        <end position="91"/>
    </location>
</feature>
<evidence type="ECO:0000313" key="3">
    <source>
        <dbReference type="EMBL" id="PAA93867.1"/>
    </source>
</evidence>
<keyword evidence="2" id="KW-0175">Coiled coil</keyword>
<comment type="caution">
    <text evidence="3">The sequence shown here is derived from an EMBL/GenBank/DDBJ whole genome shotgun (WGS) entry which is preliminary data.</text>
</comment>
<dbReference type="EMBL" id="NIVC01000020">
    <property type="protein sequence ID" value="PAA93867.1"/>
    <property type="molecule type" value="Genomic_DNA"/>
</dbReference>
<dbReference type="STRING" id="282301.A0A267H8P0"/>
<comment type="similarity">
    <text evidence="1">Belongs to the lin-52 family.</text>
</comment>
<dbReference type="GO" id="GO:0006355">
    <property type="term" value="P:regulation of DNA-templated transcription"/>
    <property type="evidence" value="ECO:0007669"/>
    <property type="project" value="InterPro"/>
</dbReference>
<dbReference type="OrthoDB" id="5834362at2759"/>
<evidence type="ECO:0000313" key="4">
    <source>
        <dbReference type="Proteomes" id="UP000215902"/>
    </source>
</evidence>
<dbReference type="AlphaFoldDB" id="A0A267H8P0"/>
<dbReference type="PANTHER" id="PTHR31489:SF2">
    <property type="entry name" value="PROTEIN LIN-52 HOMOLOG"/>
    <property type="match status" value="1"/>
</dbReference>
<dbReference type="InterPro" id="IPR018737">
    <property type="entry name" value="DREAM_LIN52"/>
</dbReference>